<dbReference type="RefSeq" id="WP_183267355.1">
    <property type="nucleotide sequence ID" value="NZ_JACHFJ010000015.1"/>
</dbReference>
<evidence type="ECO:0000256" key="3">
    <source>
        <dbReference type="ARBA" id="ARBA00022475"/>
    </source>
</evidence>
<dbReference type="PANTHER" id="PTHR30250:SF10">
    <property type="entry name" value="LIPOPOLYSACCHARIDE BIOSYNTHESIS PROTEIN WZXC"/>
    <property type="match status" value="1"/>
</dbReference>
<dbReference type="AlphaFoldDB" id="A0A840VEM8"/>
<gene>
    <name evidence="8" type="ORF">HNP71_002605</name>
</gene>
<keyword evidence="3" id="KW-1003">Cell membrane</keyword>
<accession>A0A840VEM8</accession>
<evidence type="ECO:0000256" key="7">
    <source>
        <dbReference type="SAM" id="Phobius"/>
    </source>
</evidence>
<keyword evidence="6 7" id="KW-0472">Membrane</keyword>
<evidence type="ECO:0000256" key="5">
    <source>
        <dbReference type="ARBA" id="ARBA00022989"/>
    </source>
</evidence>
<feature type="transmembrane region" description="Helical" evidence="7">
    <location>
        <begin position="142"/>
        <end position="164"/>
    </location>
</feature>
<dbReference type="InterPro" id="IPR050833">
    <property type="entry name" value="Poly_Biosynth_Transport"/>
</dbReference>
<feature type="transmembrane region" description="Helical" evidence="7">
    <location>
        <begin position="78"/>
        <end position="105"/>
    </location>
</feature>
<evidence type="ECO:0000256" key="6">
    <source>
        <dbReference type="ARBA" id="ARBA00023136"/>
    </source>
</evidence>
<reference evidence="8 9" key="1">
    <citation type="submission" date="2020-08" db="EMBL/GenBank/DDBJ databases">
        <title>Genomic Encyclopedia of Type Strains, Phase IV (KMG-IV): sequencing the most valuable type-strain genomes for metagenomic binning, comparative biology and taxonomic classification.</title>
        <authorList>
            <person name="Goeker M."/>
        </authorList>
    </citation>
    <scope>NUCLEOTIDE SEQUENCE [LARGE SCALE GENOMIC DNA]</scope>
    <source>
        <strain evidence="8 9">DSM 27026</strain>
    </source>
</reference>
<sequence length="483" mass="50443">MTLARGAVRGAAWGFATVLAERGVGFIVLGLLLRVVPASVVGLIAIASAISDLARLVANSGAGEQVQASPGDMNVEAAAFWSQFLASLLFMALLFTLAPGFAALYGQPVLAPVLRIMGLNVVLTAFLVVPSARLATQFRFRAVGLISLGSTVAGGAVALPCAFAGHGVAALVAQRMAGGVLYAVVASVAARWVPPRPPSWPVLREGFRFSFPLMQAGLVDYIAVTGYVMLAGLRMPVAVLGEFRIAQRLFEVLQEVAFMPARNVFMPVLVAVRHDPARRFETTRQMLDLLSMVIFFVSAVCGAAARPIVLLMFGARWEAAVPVFAVLTLTAPAAALYSVVNPMLTSAGRTRLVSRYALVNAVTIAVAAWFAAPYGLLALAWALTARGVLGVGLFALAMRQGLEGAVGPVLRLLILPCVALAMARLAAWAALLVFPGQNLLAQLGVGAAVSGGVFALLVLALAPRRMWEMARRLHGALLGAGGG</sequence>
<feature type="transmembrane region" description="Helical" evidence="7">
    <location>
        <begin position="440"/>
        <end position="462"/>
    </location>
</feature>
<proteinExistence type="inferred from homology"/>
<evidence type="ECO:0000313" key="8">
    <source>
        <dbReference type="EMBL" id="MBB5374333.1"/>
    </source>
</evidence>
<comment type="similarity">
    <text evidence="2">Belongs to the polysaccharide synthase family.</text>
</comment>
<comment type="caution">
    <text evidence="8">The sequence shown here is derived from an EMBL/GenBank/DDBJ whole genome shotgun (WGS) entry which is preliminary data.</text>
</comment>
<feature type="transmembrane region" description="Helical" evidence="7">
    <location>
        <begin position="352"/>
        <end position="372"/>
    </location>
</feature>
<keyword evidence="9" id="KW-1185">Reference proteome</keyword>
<evidence type="ECO:0000256" key="4">
    <source>
        <dbReference type="ARBA" id="ARBA00022692"/>
    </source>
</evidence>
<keyword evidence="4 7" id="KW-0812">Transmembrane</keyword>
<keyword evidence="5 7" id="KW-1133">Transmembrane helix</keyword>
<protein>
    <submittedName>
        <fullName evidence="8">O-antigen/teichoic acid export membrane protein</fullName>
    </submittedName>
</protein>
<feature type="transmembrane region" description="Helical" evidence="7">
    <location>
        <begin position="176"/>
        <end position="193"/>
    </location>
</feature>
<evidence type="ECO:0000256" key="1">
    <source>
        <dbReference type="ARBA" id="ARBA00004651"/>
    </source>
</evidence>
<dbReference type="Proteomes" id="UP000553706">
    <property type="component" value="Unassembled WGS sequence"/>
</dbReference>
<name>A0A840VEM8_9PROT</name>
<dbReference type="Pfam" id="PF13440">
    <property type="entry name" value="Polysacc_synt_3"/>
    <property type="match status" value="1"/>
</dbReference>
<evidence type="ECO:0000313" key="9">
    <source>
        <dbReference type="Proteomes" id="UP000553706"/>
    </source>
</evidence>
<feature type="transmembrane region" description="Helical" evidence="7">
    <location>
        <begin position="213"/>
        <end position="233"/>
    </location>
</feature>
<feature type="transmembrane region" description="Helical" evidence="7">
    <location>
        <begin position="117"/>
        <end position="136"/>
    </location>
</feature>
<feature type="transmembrane region" description="Helical" evidence="7">
    <location>
        <begin position="289"/>
        <end position="313"/>
    </location>
</feature>
<comment type="subcellular location">
    <subcellularLocation>
        <location evidence="1">Cell membrane</location>
        <topology evidence="1">Multi-pass membrane protein</topology>
    </subcellularLocation>
</comment>
<evidence type="ECO:0000256" key="2">
    <source>
        <dbReference type="ARBA" id="ARBA00007430"/>
    </source>
</evidence>
<dbReference type="EMBL" id="JACHFJ010000015">
    <property type="protein sequence ID" value="MBB5374333.1"/>
    <property type="molecule type" value="Genomic_DNA"/>
</dbReference>
<organism evidence="8 9">
    <name type="scientific">Acidocella aromatica</name>
    <dbReference type="NCBI Taxonomy" id="1303579"/>
    <lineage>
        <taxon>Bacteria</taxon>
        <taxon>Pseudomonadati</taxon>
        <taxon>Pseudomonadota</taxon>
        <taxon>Alphaproteobacteria</taxon>
        <taxon>Acetobacterales</taxon>
        <taxon>Acidocellaceae</taxon>
        <taxon>Acidocella</taxon>
    </lineage>
</organism>
<feature type="transmembrane region" description="Helical" evidence="7">
    <location>
        <begin position="409"/>
        <end position="434"/>
    </location>
</feature>
<dbReference type="GO" id="GO:0005886">
    <property type="term" value="C:plasma membrane"/>
    <property type="evidence" value="ECO:0007669"/>
    <property type="project" value="UniProtKB-SubCell"/>
</dbReference>
<feature type="transmembrane region" description="Helical" evidence="7">
    <location>
        <begin position="319"/>
        <end position="340"/>
    </location>
</feature>
<dbReference type="PANTHER" id="PTHR30250">
    <property type="entry name" value="PST FAMILY PREDICTED COLANIC ACID TRANSPORTER"/>
    <property type="match status" value="1"/>
</dbReference>
<feature type="transmembrane region" description="Helical" evidence="7">
    <location>
        <begin position="378"/>
        <end position="397"/>
    </location>
</feature>